<dbReference type="SUPFAM" id="SSF49373">
    <property type="entry name" value="Invasin/intimin cell-adhesion fragments"/>
    <property type="match status" value="1"/>
</dbReference>
<dbReference type="InterPro" id="IPR008964">
    <property type="entry name" value="Invasin/intimin_cell_adhesion"/>
</dbReference>
<sequence>MHWKLAPALFLVLGGLLAACNSNAVPPSVATVTVGGTTNLEVGKSANLTALLRDSAGNTLSGRTVTWTSSNPNLISVNSDGQITARHLSVSRAPATITATSEGKIATINVTTYGLDVIGGTFVDDTTPGRVLYAGRTRFQDPAGQGVPQDTDVTVQGPAEFNGGQPLTMRLFSSISAGNVLGGLSNTVVSGQYTATATIGGTVYTKTFTVDVTKTLSFITNPSLTLNGTSARLQGTADVRAKSVQGELYKVPTPFVSSTTAGINGGAFDVTVTFATLTSGTYKAGIYARDFVSNDDIFADQVAWSFTSTSDVTVP</sequence>
<accession>A0A318SI36</accession>
<evidence type="ECO:0000256" key="1">
    <source>
        <dbReference type="SAM" id="SignalP"/>
    </source>
</evidence>
<proteinExistence type="predicted"/>
<reference evidence="2 3" key="1">
    <citation type="submission" date="2018-06" db="EMBL/GenBank/DDBJ databases">
        <title>Genomic Encyclopedia of Type Strains, Phase IV (KMG-IV): sequencing the most valuable type-strain genomes for metagenomic binning, comparative biology and taxonomic classification.</title>
        <authorList>
            <person name="Goeker M."/>
        </authorList>
    </citation>
    <scope>NUCLEOTIDE SEQUENCE [LARGE SCALE GENOMIC DNA]</scope>
    <source>
        <strain evidence="2 3">DSM 18048</strain>
    </source>
</reference>
<organism evidence="2 3">
    <name type="scientific">Deinococcus yavapaiensis KR-236</name>
    <dbReference type="NCBI Taxonomy" id="694435"/>
    <lineage>
        <taxon>Bacteria</taxon>
        <taxon>Thermotogati</taxon>
        <taxon>Deinococcota</taxon>
        <taxon>Deinococci</taxon>
        <taxon>Deinococcales</taxon>
        <taxon>Deinococcaceae</taxon>
        <taxon>Deinococcus</taxon>
    </lineage>
</organism>
<evidence type="ECO:0008006" key="4">
    <source>
        <dbReference type="Google" id="ProtNLM"/>
    </source>
</evidence>
<dbReference type="OrthoDB" id="69021at2"/>
<dbReference type="AlphaFoldDB" id="A0A318SI36"/>
<evidence type="ECO:0000313" key="3">
    <source>
        <dbReference type="Proteomes" id="UP000248326"/>
    </source>
</evidence>
<comment type="caution">
    <text evidence="2">The sequence shown here is derived from an EMBL/GenBank/DDBJ whole genome shotgun (WGS) entry which is preliminary data.</text>
</comment>
<dbReference type="Proteomes" id="UP000248326">
    <property type="component" value="Unassembled WGS sequence"/>
</dbReference>
<name>A0A318SI36_9DEIO</name>
<keyword evidence="3" id="KW-1185">Reference proteome</keyword>
<dbReference type="PROSITE" id="PS51257">
    <property type="entry name" value="PROKAR_LIPOPROTEIN"/>
    <property type="match status" value="1"/>
</dbReference>
<dbReference type="Gene3D" id="2.60.40.1080">
    <property type="match status" value="1"/>
</dbReference>
<protein>
    <recommendedName>
        <fullName evidence="4">Ig-like protein group 2</fullName>
    </recommendedName>
</protein>
<dbReference type="RefSeq" id="WP_110888221.1">
    <property type="nucleotide sequence ID" value="NZ_QJSX01000016.1"/>
</dbReference>
<gene>
    <name evidence="2" type="ORF">DES52_116109</name>
</gene>
<feature type="chain" id="PRO_5016333358" description="Ig-like protein group 2" evidence="1">
    <location>
        <begin position="25"/>
        <end position="315"/>
    </location>
</feature>
<feature type="signal peptide" evidence="1">
    <location>
        <begin position="1"/>
        <end position="24"/>
    </location>
</feature>
<keyword evidence="1" id="KW-0732">Signal</keyword>
<evidence type="ECO:0000313" key="2">
    <source>
        <dbReference type="EMBL" id="PYE51042.1"/>
    </source>
</evidence>
<dbReference type="EMBL" id="QJSX01000016">
    <property type="protein sequence ID" value="PYE51042.1"/>
    <property type="molecule type" value="Genomic_DNA"/>
</dbReference>